<name>A0A0B2QGS9_GLYSO</name>
<gene>
    <name evidence="1" type="ORF">glysoja_026044</name>
</gene>
<dbReference type="Proteomes" id="UP000053555">
    <property type="component" value="Unassembled WGS sequence"/>
</dbReference>
<dbReference type="EMBL" id="KN659065">
    <property type="protein sequence ID" value="KHN19429.1"/>
    <property type="molecule type" value="Genomic_DNA"/>
</dbReference>
<organism evidence="1">
    <name type="scientific">Glycine soja</name>
    <name type="common">Wild soybean</name>
    <dbReference type="NCBI Taxonomy" id="3848"/>
    <lineage>
        <taxon>Eukaryota</taxon>
        <taxon>Viridiplantae</taxon>
        <taxon>Streptophyta</taxon>
        <taxon>Embryophyta</taxon>
        <taxon>Tracheophyta</taxon>
        <taxon>Spermatophyta</taxon>
        <taxon>Magnoliopsida</taxon>
        <taxon>eudicotyledons</taxon>
        <taxon>Gunneridae</taxon>
        <taxon>Pentapetalae</taxon>
        <taxon>rosids</taxon>
        <taxon>fabids</taxon>
        <taxon>Fabales</taxon>
        <taxon>Fabaceae</taxon>
        <taxon>Papilionoideae</taxon>
        <taxon>50 kb inversion clade</taxon>
        <taxon>NPAAA clade</taxon>
        <taxon>indigoferoid/millettioid clade</taxon>
        <taxon>Phaseoleae</taxon>
        <taxon>Glycine</taxon>
        <taxon>Glycine subgen. Soja</taxon>
    </lineage>
</organism>
<reference evidence="1" key="1">
    <citation type="submission" date="2014-07" db="EMBL/GenBank/DDBJ databases">
        <title>Identification of a novel salt tolerance gene in wild soybean by whole-genome sequencing.</title>
        <authorList>
            <person name="Lam H.-M."/>
            <person name="Qi X."/>
            <person name="Li M.-W."/>
            <person name="Liu X."/>
            <person name="Xie M."/>
            <person name="Ni M."/>
            <person name="Xu X."/>
        </authorList>
    </citation>
    <scope>NUCLEOTIDE SEQUENCE [LARGE SCALE GENOMIC DNA]</scope>
    <source>
        <tissue evidence="1">Root</tissue>
    </source>
</reference>
<sequence length="45" mass="5465">MADHENRFAKQPEKVKNWRKALSQLRHLTREYCKDDGICDYNKDI</sequence>
<dbReference type="AlphaFoldDB" id="A0A0B2QGS9"/>
<evidence type="ECO:0000313" key="1">
    <source>
        <dbReference type="EMBL" id="KHN19429.1"/>
    </source>
</evidence>
<accession>A0A0B2QGS9</accession>
<proteinExistence type="predicted"/>
<evidence type="ECO:0008006" key="2">
    <source>
        <dbReference type="Google" id="ProtNLM"/>
    </source>
</evidence>
<protein>
    <recommendedName>
        <fullName evidence="2">TMV resistance protein N</fullName>
    </recommendedName>
</protein>